<evidence type="ECO:0000256" key="10">
    <source>
        <dbReference type="ARBA" id="ARBA00023002"/>
    </source>
</evidence>
<keyword evidence="15" id="KW-0812">Transmembrane</keyword>
<evidence type="ECO:0000256" key="15">
    <source>
        <dbReference type="SAM" id="Phobius"/>
    </source>
</evidence>
<evidence type="ECO:0000256" key="13">
    <source>
        <dbReference type="ARBA" id="ARBA00023136"/>
    </source>
</evidence>
<evidence type="ECO:0000256" key="1">
    <source>
        <dbReference type="ARBA" id="ARBA00001971"/>
    </source>
</evidence>
<dbReference type="PANTHER" id="PTHR24292">
    <property type="entry name" value="CYTOCHROME P450"/>
    <property type="match status" value="1"/>
</dbReference>
<dbReference type="PROSITE" id="PS00086">
    <property type="entry name" value="CYTOCHROME_P450"/>
    <property type="match status" value="1"/>
</dbReference>
<protein>
    <submittedName>
        <fullName evidence="17">Cytochrome P450 6A1-like</fullName>
    </submittedName>
</protein>
<comment type="function">
    <text evidence="2">May be involved in the metabolism of insect hormones and in the breakdown of synthetic insecticides.</text>
</comment>
<dbReference type="PRINTS" id="PR00385">
    <property type="entry name" value="P450"/>
</dbReference>
<dbReference type="PANTHER" id="PTHR24292:SF84">
    <property type="entry name" value="CYTOCHROME P450 28A5-RELATED"/>
    <property type="match status" value="1"/>
</dbReference>
<keyword evidence="6 14" id="KW-0349">Heme</keyword>
<organism evidence="16 17">
    <name type="scientific">Polistes dominula</name>
    <name type="common">European paper wasp</name>
    <name type="synonym">Vespa dominula</name>
    <dbReference type="NCBI Taxonomy" id="743375"/>
    <lineage>
        <taxon>Eukaryota</taxon>
        <taxon>Metazoa</taxon>
        <taxon>Ecdysozoa</taxon>
        <taxon>Arthropoda</taxon>
        <taxon>Hexapoda</taxon>
        <taxon>Insecta</taxon>
        <taxon>Pterygota</taxon>
        <taxon>Neoptera</taxon>
        <taxon>Endopterygota</taxon>
        <taxon>Hymenoptera</taxon>
        <taxon>Apocrita</taxon>
        <taxon>Aculeata</taxon>
        <taxon>Vespoidea</taxon>
        <taxon>Vespidae</taxon>
        <taxon>Polistinae</taxon>
        <taxon>Polistini</taxon>
        <taxon>Polistes</taxon>
    </lineage>
</organism>
<evidence type="ECO:0000256" key="14">
    <source>
        <dbReference type="RuleBase" id="RU000461"/>
    </source>
</evidence>
<keyword evidence="16" id="KW-1185">Reference proteome</keyword>
<dbReference type="Pfam" id="PF00067">
    <property type="entry name" value="p450"/>
    <property type="match status" value="1"/>
</dbReference>
<comment type="cofactor">
    <cofactor evidence="1">
        <name>heme</name>
        <dbReference type="ChEBI" id="CHEBI:30413"/>
    </cofactor>
</comment>
<dbReference type="Proteomes" id="UP000694924">
    <property type="component" value="Unplaced"/>
</dbReference>
<evidence type="ECO:0000256" key="11">
    <source>
        <dbReference type="ARBA" id="ARBA00023004"/>
    </source>
</evidence>
<dbReference type="InterPro" id="IPR001128">
    <property type="entry name" value="Cyt_P450"/>
</dbReference>
<evidence type="ECO:0000256" key="3">
    <source>
        <dbReference type="ARBA" id="ARBA00004174"/>
    </source>
</evidence>
<evidence type="ECO:0000256" key="2">
    <source>
        <dbReference type="ARBA" id="ARBA00003690"/>
    </source>
</evidence>
<dbReference type="PRINTS" id="PR00463">
    <property type="entry name" value="EP450I"/>
</dbReference>
<dbReference type="InterPro" id="IPR036396">
    <property type="entry name" value="Cyt_P450_sf"/>
</dbReference>
<evidence type="ECO:0000313" key="16">
    <source>
        <dbReference type="Proteomes" id="UP000694924"/>
    </source>
</evidence>
<dbReference type="InterPro" id="IPR017972">
    <property type="entry name" value="Cyt_P450_CS"/>
</dbReference>
<feature type="transmembrane region" description="Helical" evidence="15">
    <location>
        <begin position="7"/>
        <end position="29"/>
    </location>
</feature>
<keyword evidence="7 14" id="KW-0479">Metal-binding</keyword>
<dbReference type="CDD" id="cd11056">
    <property type="entry name" value="CYP6-like"/>
    <property type="match status" value="1"/>
</dbReference>
<dbReference type="SUPFAM" id="SSF48264">
    <property type="entry name" value="Cytochrome P450"/>
    <property type="match status" value="1"/>
</dbReference>
<reference evidence="17" key="1">
    <citation type="submission" date="2025-08" db="UniProtKB">
        <authorList>
            <consortium name="RefSeq"/>
        </authorList>
    </citation>
    <scope>IDENTIFICATION</scope>
    <source>
        <tissue evidence="17">Whole body</tissue>
    </source>
</reference>
<proteinExistence type="inferred from homology"/>
<keyword evidence="9" id="KW-0492">Microsome</keyword>
<evidence type="ECO:0000256" key="8">
    <source>
        <dbReference type="ARBA" id="ARBA00022824"/>
    </source>
</evidence>
<dbReference type="GeneID" id="107068493"/>
<evidence type="ECO:0000313" key="17">
    <source>
        <dbReference type="RefSeq" id="XP_015180416.1"/>
    </source>
</evidence>
<evidence type="ECO:0000256" key="5">
    <source>
        <dbReference type="ARBA" id="ARBA00010617"/>
    </source>
</evidence>
<evidence type="ECO:0000256" key="9">
    <source>
        <dbReference type="ARBA" id="ARBA00022848"/>
    </source>
</evidence>
<dbReference type="InterPro" id="IPR050476">
    <property type="entry name" value="Insect_CytP450_Detox"/>
</dbReference>
<comment type="subcellular location">
    <subcellularLocation>
        <location evidence="4">Endoplasmic reticulum membrane</location>
        <topology evidence="4">Peripheral membrane protein</topology>
    </subcellularLocation>
    <subcellularLocation>
        <location evidence="3">Microsome membrane</location>
        <topology evidence="3">Peripheral membrane protein</topology>
    </subcellularLocation>
</comment>
<evidence type="ECO:0000256" key="7">
    <source>
        <dbReference type="ARBA" id="ARBA00022723"/>
    </source>
</evidence>
<gene>
    <name evidence="17" type="primary">LOC107068493</name>
</gene>
<keyword evidence="13 15" id="KW-0472">Membrane</keyword>
<keyword evidence="12 14" id="KW-0503">Monooxygenase</keyword>
<evidence type="ECO:0000256" key="12">
    <source>
        <dbReference type="ARBA" id="ARBA00023033"/>
    </source>
</evidence>
<evidence type="ECO:0000256" key="4">
    <source>
        <dbReference type="ARBA" id="ARBA00004406"/>
    </source>
</evidence>
<keyword evidence="11 14" id="KW-0408">Iron</keyword>
<keyword evidence="10 14" id="KW-0560">Oxidoreductase</keyword>
<keyword evidence="8" id="KW-0256">Endoplasmic reticulum</keyword>
<dbReference type="RefSeq" id="XP_015180416.1">
    <property type="nucleotide sequence ID" value="XM_015324930.1"/>
</dbReference>
<dbReference type="InterPro" id="IPR002401">
    <property type="entry name" value="Cyt_P450_E_grp-I"/>
</dbReference>
<sequence length="502" mass="58121">MVGIFEIFCSIVVIILFCYYYSTATFDFWKVRGVKGPKPIPLFGNVKNLILKQISSARYLIEICNLYKNEPYIGVFYKRTPILILKDPPLIKDVLTTDFSSFPQRGAPMAEKVEPLSQHLVLLEAERWRPLRNKLSASFSSGKLKNMFHLIRECSDNLEKYLNKIPENSDVNVYDITAKFTLDVVGNCIFGIKMNALTDEHSEFRKISREIFKDSLKSLVKFRLREAFPTFYNKLALLMHDTRTTSFFVNLVEQTIQHRIKNNIVKNDFINILKELKENPKKFGIEFELTETLCAAQAYVFFGAGFETSSLTISHALYELAQHHDIQDKLREEIKEEFERNDGTITFESVKTMKYLNAVYQETLRKYPTGMILYRECTAPSYMFKSTGLTVPKYQKIIIPIIALHHNPEIYPNPDVFDPERFLIEDNLINETTYLPFGRGPRNCIGARLAVIQTKIGLATFLHNHKVDLCKKTDIPYSFGQSMFLFQPKNGVYLKIGQVYEN</sequence>
<dbReference type="Gene3D" id="1.10.630.10">
    <property type="entry name" value="Cytochrome P450"/>
    <property type="match status" value="1"/>
</dbReference>
<comment type="similarity">
    <text evidence="5 14">Belongs to the cytochrome P450 family.</text>
</comment>
<accession>A0ABM1IJM9</accession>
<keyword evidence="15" id="KW-1133">Transmembrane helix</keyword>
<evidence type="ECO:0000256" key="6">
    <source>
        <dbReference type="ARBA" id="ARBA00022617"/>
    </source>
</evidence>
<name>A0ABM1IJM9_POLDO</name>